<dbReference type="AlphaFoldDB" id="A0A831RV45"/>
<dbReference type="Proteomes" id="UP000886339">
    <property type="component" value="Unassembled WGS sequence"/>
</dbReference>
<comment type="caution">
    <text evidence="1">The sequence shown here is derived from an EMBL/GenBank/DDBJ whole genome shotgun (WGS) entry which is preliminary data.</text>
</comment>
<proteinExistence type="predicted"/>
<protein>
    <submittedName>
        <fullName evidence="1">Uncharacterized protein</fullName>
    </submittedName>
</protein>
<reference evidence="1" key="1">
    <citation type="journal article" date="2020" name="mSystems">
        <title>Genome- and Community-Level Interaction Insights into Carbon Utilization and Element Cycling Functions of Hydrothermarchaeota in Hydrothermal Sediment.</title>
        <authorList>
            <person name="Zhou Z."/>
            <person name="Liu Y."/>
            <person name="Xu W."/>
            <person name="Pan J."/>
            <person name="Luo Z.H."/>
            <person name="Li M."/>
        </authorList>
    </citation>
    <scope>NUCLEOTIDE SEQUENCE [LARGE SCALE GENOMIC DNA]</scope>
    <source>
        <strain evidence="1">HyVt-458</strain>
    </source>
</reference>
<accession>A0A831RV45</accession>
<dbReference type="EMBL" id="DRLF01000251">
    <property type="protein sequence ID" value="HEC06607.1"/>
    <property type="molecule type" value="Genomic_DNA"/>
</dbReference>
<gene>
    <name evidence="1" type="ORF">ENJ12_07135</name>
</gene>
<evidence type="ECO:0000313" key="1">
    <source>
        <dbReference type="EMBL" id="HEC06607.1"/>
    </source>
</evidence>
<name>A0A831RV45_9GAMM</name>
<organism evidence="1">
    <name type="scientific">Thiolapillus brandeum</name>
    <dbReference type="NCBI Taxonomy" id="1076588"/>
    <lineage>
        <taxon>Bacteria</taxon>
        <taxon>Pseudomonadati</taxon>
        <taxon>Pseudomonadota</taxon>
        <taxon>Gammaproteobacteria</taxon>
        <taxon>Chromatiales</taxon>
        <taxon>Sedimenticolaceae</taxon>
        <taxon>Thiolapillus</taxon>
    </lineage>
</organism>
<sequence>MSKKAVIILLVLCALLFVLALGGNWLPSAQISKENFNPESSRWLSKLDEWLSPLEKKVSLSRLKPSGCKELAQGRYLLASGGTCTIGIDSLTPPEEGHRVLLVGARPAVVFHVPKPPDMPCPDETRSRGLKAGTMVLNPAVARIKTVPAVRLPGKVIETPASQVVKLDFSPAGSSRQTDNYPCVQKPPVKLAVFSKGGELRLTCSSCSANRKVELVIE</sequence>